<keyword evidence="5 6" id="KW-0472">Membrane</keyword>
<dbReference type="GeneID" id="77726406"/>
<dbReference type="InterPro" id="IPR004299">
    <property type="entry name" value="MBOAT_fam"/>
</dbReference>
<dbReference type="PANTHER" id="PTHR13285:SF18">
    <property type="entry name" value="PROTEIN-CYSTEINE N-PALMITOYLTRANSFERASE RASP"/>
    <property type="match status" value="1"/>
</dbReference>
<feature type="transmembrane region" description="Helical" evidence="6">
    <location>
        <begin position="419"/>
        <end position="445"/>
    </location>
</feature>
<sequence>MPTHSRSTEAPEDQPRSRLRLTDFTVTIPDSKARPSTSEAQPSRWGSKEFMFYGFALVLVLPVMIYWPTRLSTPLHPNWGDYSHRLSPGWLFARPVDNSDAQYRSFRNGLPGLLALGSVYLLASTVHSRISPSAKSRSDFLLISSILTLIALHGLSAWKVIAILYANYRLVKSSLPPLAGRFWPGLLIAANMGILLLNEMYNGYDLGRLHPLLETPSALRGVLPVWHAHFNITMLRIVSFGLDYHWRERASQAEQVPTDHRSRTTRSLSEDQYSLSNCIAYCLYPPLYIAGPIITFNDFIWQVNAPLKITVRERALYAFRFVCSFLTMEAVLHTMYVVAIKDTKAWAGDSPADLSMIGFWNLVIVWLKLLLPWRFFRLWALLDGVDPPENMIRCVANNYSTLGFWRSWHRSYNLWVVRYIYIPVGGSKNAALATLLVFTFVALWHDLSFKLLAWGWLVSLLILPELAARKLLPYSKYGHEPWYRHVAAVGGVVNMLFMMSANLVGFVLGLDGVKHLVVQLTSTVTGWIFFTFSCFCLFIGVQLMFEYREEERRRGIDRRC</sequence>
<feature type="transmembrane region" description="Helical" evidence="6">
    <location>
        <begin position="178"/>
        <end position="198"/>
    </location>
</feature>
<dbReference type="PANTHER" id="PTHR13285">
    <property type="entry name" value="ACYLTRANSFERASE"/>
    <property type="match status" value="1"/>
</dbReference>
<dbReference type="InterPro" id="IPR051085">
    <property type="entry name" value="MB_O-acyltransferase"/>
</dbReference>
<evidence type="ECO:0000256" key="5">
    <source>
        <dbReference type="ARBA" id="ARBA00023136"/>
    </source>
</evidence>
<dbReference type="AlphaFoldDB" id="A0AA38HAD3"/>
<reference evidence="7" key="1">
    <citation type="journal article" date="2022" name="G3 (Bethesda)">
        <title>High quality genome of the basidiomycete yeast Dioszegia hungarica PDD-24b-2 isolated from cloud water.</title>
        <authorList>
            <person name="Jarrige D."/>
            <person name="Haridas S."/>
            <person name="Bleykasten-Grosshans C."/>
            <person name="Joly M."/>
            <person name="Nadalig T."/>
            <person name="Sancelme M."/>
            <person name="Vuilleumier S."/>
            <person name="Grigoriev I.V."/>
            <person name="Amato P."/>
            <person name="Bringel F."/>
        </authorList>
    </citation>
    <scope>NUCLEOTIDE SEQUENCE</scope>
    <source>
        <strain evidence="7">PDD-24b-2</strain>
    </source>
</reference>
<keyword evidence="8" id="KW-1185">Reference proteome</keyword>
<name>A0AA38HAD3_9TREE</name>
<gene>
    <name evidence="7" type="ORF">MKK02DRAFT_26485</name>
</gene>
<protein>
    <submittedName>
        <fullName evidence="7">MBOAT, membrane-bound O-acyltransferase family-domain-containing protein</fullName>
    </submittedName>
</protein>
<dbReference type="GO" id="GO:0005783">
    <property type="term" value="C:endoplasmic reticulum"/>
    <property type="evidence" value="ECO:0007669"/>
    <property type="project" value="TreeGrafter"/>
</dbReference>
<feature type="transmembrane region" description="Helical" evidence="6">
    <location>
        <begin position="109"/>
        <end position="128"/>
    </location>
</feature>
<dbReference type="GO" id="GO:0006506">
    <property type="term" value="P:GPI anchor biosynthetic process"/>
    <property type="evidence" value="ECO:0007669"/>
    <property type="project" value="TreeGrafter"/>
</dbReference>
<accession>A0AA38HAD3</accession>
<feature type="transmembrane region" description="Helical" evidence="6">
    <location>
        <begin position="50"/>
        <end position="69"/>
    </location>
</feature>
<comment type="similarity">
    <text evidence="2">Belongs to the membrane-bound acyltransferase family.</text>
</comment>
<dbReference type="Pfam" id="PF03062">
    <property type="entry name" value="MBOAT"/>
    <property type="match status" value="1"/>
</dbReference>
<evidence type="ECO:0000256" key="6">
    <source>
        <dbReference type="SAM" id="Phobius"/>
    </source>
</evidence>
<feature type="transmembrane region" description="Helical" evidence="6">
    <location>
        <begin position="352"/>
        <end position="371"/>
    </location>
</feature>
<feature type="transmembrane region" description="Helical" evidence="6">
    <location>
        <begin position="317"/>
        <end position="340"/>
    </location>
</feature>
<keyword evidence="3 6" id="KW-0812">Transmembrane</keyword>
<evidence type="ECO:0000256" key="3">
    <source>
        <dbReference type="ARBA" id="ARBA00022692"/>
    </source>
</evidence>
<feature type="transmembrane region" description="Helical" evidence="6">
    <location>
        <begin position="527"/>
        <end position="545"/>
    </location>
</feature>
<evidence type="ECO:0000256" key="4">
    <source>
        <dbReference type="ARBA" id="ARBA00022989"/>
    </source>
</evidence>
<comment type="caution">
    <text evidence="7">The sequence shown here is derived from an EMBL/GenBank/DDBJ whole genome shotgun (WGS) entry which is preliminary data.</text>
</comment>
<dbReference type="GO" id="GO:0016020">
    <property type="term" value="C:membrane"/>
    <property type="evidence" value="ECO:0007669"/>
    <property type="project" value="UniProtKB-SubCell"/>
</dbReference>
<proteinExistence type="inferred from homology"/>
<evidence type="ECO:0000256" key="1">
    <source>
        <dbReference type="ARBA" id="ARBA00004141"/>
    </source>
</evidence>
<comment type="subcellular location">
    <subcellularLocation>
        <location evidence="1">Membrane</location>
        <topology evidence="1">Multi-pass membrane protein</topology>
    </subcellularLocation>
</comment>
<dbReference type="GO" id="GO:0008374">
    <property type="term" value="F:O-acyltransferase activity"/>
    <property type="evidence" value="ECO:0007669"/>
    <property type="project" value="TreeGrafter"/>
</dbReference>
<evidence type="ECO:0000313" key="8">
    <source>
        <dbReference type="Proteomes" id="UP001164286"/>
    </source>
</evidence>
<evidence type="ECO:0000256" key="2">
    <source>
        <dbReference type="ARBA" id="ARBA00010323"/>
    </source>
</evidence>
<organism evidence="7 8">
    <name type="scientific">Dioszegia hungarica</name>
    <dbReference type="NCBI Taxonomy" id="4972"/>
    <lineage>
        <taxon>Eukaryota</taxon>
        <taxon>Fungi</taxon>
        <taxon>Dikarya</taxon>
        <taxon>Basidiomycota</taxon>
        <taxon>Agaricomycotina</taxon>
        <taxon>Tremellomycetes</taxon>
        <taxon>Tremellales</taxon>
        <taxon>Bulleribasidiaceae</taxon>
        <taxon>Dioszegia</taxon>
    </lineage>
</organism>
<feature type="transmembrane region" description="Helical" evidence="6">
    <location>
        <begin position="140"/>
        <end position="166"/>
    </location>
</feature>
<dbReference type="RefSeq" id="XP_052946680.1">
    <property type="nucleotide sequence ID" value="XM_053087205.1"/>
</dbReference>
<keyword evidence="4 6" id="KW-1133">Transmembrane helix</keyword>
<feature type="transmembrane region" description="Helical" evidence="6">
    <location>
        <begin position="488"/>
        <end position="507"/>
    </location>
</feature>
<dbReference type="Proteomes" id="UP001164286">
    <property type="component" value="Unassembled WGS sequence"/>
</dbReference>
<evidence type="ECO:0000313" key="7">
    <source>
        <dbReference type="EMBL" id="KAI9636903.1"/>
    </source>
</evidence>
<feature type="transmembrane region" description="Helical" evidence="6">
    <location>
        <begin position="451"/>
        <end position="468"/>
    </location>
</feature>
<dbReference type="EMBL" id="JAKWFO010000005">
    <property type="protein sequence ID" value="KAI9636903.1"/>
    <property type="molecule type" value="Genomic_DNA"/>
</dbReference>